<evidence type="ECO:0000313" key="2">
    <source>
        <dbReference type="Proteomes" id="UP001073227"/>
    </source>
</evidence>
<sequence>MAAITAAVPAQAGSRSGGRLDAITTGRIYDRLLTPQLNPDYAFADPQAQRRFGADVREGRIKMPERPQHRSLFDFLRN</sequence>
<dbReference type="EMBL" id="JAOVZR010000001">
    <property type="protein sequence ID" value="MCY0148908.1"/>
    <property type="molecule type" value="Genomic_DNA"/>
</dbReference>
<keyword evidence="2" id="KW-1185">Reference proteome</keyword>
<reference evidence="1" key="1">
    <citation type="submission" date="2022-10" db="EMBL/GenBank/DDBJ databases">
        <title>Hoeflea sp. G2-23, isolated from marine algae.</title>
        <authorList>
            <person name="Kristyanto S."/>
            <person name="Kim J.M."/>
            <person name="Jeon C.O."/>
        </authorList>
    </citation>
    <scope>NUCLEOTIDE SEQUENCE</scope>
    <source>
        <strain evidence="1">G2-23</strain>
    </source>
</reference>
<name>A0ABT3ZB87_9HYPH</name>
<evidence type="ECO:0000313" key="1">
    <source>
        <dbReference type="EMBL" id="MCY0148908.1"/>
    </source>
</evidence>
<accession>A0ABT3ZB87</accession>
<gene>
    <name evidence="1" type="ORF">OEG84_14650</name>
</gene>
<dbReference type="Proteomes" id="UP001073227">
    <property type="component" value="Unassembled WGS sequence"/>
</dbReference>
<proteinExistence type="predicted"/>
<organism evidence="1 2">
    <name type="scientific">Hoeflea algicola</name>
    <dbReference type="NCBI Taxonomy" id="2983763"/>
    <lineage>
        <taxon>Bacteria</taxon>
        <taxon>Pseudomonadati</taxon>
        <taxon>Pseudomonadota</taxon>
        <taxon>Alphaproteobacteria</taxon>
        <taxon>Hyphomicrobiales</taxon>
        <taxon>Rhizobiaceae</taxon>
        <taxon>Hoeflea</taxon>
    </lineage>
</organism>
<comment type="caution">
    <text evidence="1">The sequence shown here is derived from an EMBL/GenBank/DDBJ whole genome shotgun (WGS) entry which is preliminary data.</text>
</comment>
<protein>
    <submittedName>
        <fullName evidence="1">Uncharacterized protein</fullName>
    </submittedName>
</protein>
<dbReference type="RefSeq" id="WP_267654438.1">
    <property type="nucleotide sequence ID" value="NZ_JAOVZR010000001.1"/>
</dbReference>